<dbReference type="AlphaFoldDB" id="A0A6B3L5Q1"/>
<feature type="chain" id="PRO_5035201362" evidence="2">
    <location>
        <begin position="27"/>
        <end position="371"/>
    </location>
</feature>
<accession>A0A6B3L5Q1</accession>
<protein>
    <submittedName>
        <fullName evidence="3">Uncharacterized protein</fullName>
    </submittedName>
</protein>
<evidence type="ECO:0000256" key="1">
    <source>
        <dbReference type="SAM" id="Coils"/>
    </source>
</evidence>
<gene>
    <name evidence="3" type="ORF">G3M56_001360</name>
</gene>
<dbReference type="Proteomes" id="UP000475117">
    <property type="component" value="Chromosome"/>
</dbReference>
<feature type="signal peptide" evidence="2">
    <location>
        <begin position="1"/>
        <end position="26"/>
    </location>
</feature>
<evidence type="ECO:0000256" key="2">
    <source>
        <dbReference type="SAM" id="SignalP"/>
    </source>
</evidence>
<dbReference type="EMBL" id="CP066776">
    <property type="protein sequence ID" value="QQL45265.1"/>
    <property type="molecule type" value="Genomic_DNA"/>
</dbReference>
<feature type="coiled-coil region" evidence="1">
    <location>
        <begin position="322"/>
        <end position="356"/>
    </location>
</feature>
<reference evidence="3 4" key="1">
    <citation type="submission" date="2020-12" db="EMBL/GenBank/DDBJ databases">
        <title>Sulforoseuscoccus oceanibium gen. nov., sp. nov., a representative of the phylum Verrucomicrobia with special cytoplasmic membrane, and proposal of Sulforoseuscoccusaceae fam. nov.</title>
        <authorList>
            <person name="Xi F."/>
        </authorList>
    </citation>
    <scope>NUCLEOTIDE SEQUENCE [LARGE SCALE GENOMIC DNA]</scope>
    <source>
        <strain evidence="3 4">T37</strain>
    </source>
</reference>
<dbReference type="KEGG" id="soa:G3M56_001360"/>
<keyword evidence="4" id="KW-1185">Reference proteome</keyword>
<organism evidence="3 4">
    <name type="scientific">Sulfuriroseicoccus oceanibius</name>
    <dbReference type="NCBI Taxonomy" id="2707525"/>
    <lineage>
        <taxon>Bacteria</taxon>
        <taxon>Pseudomonadati</taxon>
        <taxon>Verrucomicrobiota</taxon>
        <taxon>Verrucomicrobiia</taxon>
        <taxon>Verrucomicrobiales</taxon>
        <taxon>Verrucomicrobiaceae</taxon>
        <taxon>Sulfuriroseicoccus</taxon>
    </lineage>
</organism>
<proteinExistence type="predicted"/>
<evidence type="ECO:0000313" key="3">
    <source>
        <dbReference type="EMBL" id="QQL45265.1"/>
    </source>
</evidence>
<evidence type="ECO:0000313" key="4">
    <source>
        <dbReference type="Proteomes" id="UP000475117"/>
    </source>
</evidence>
<name>A0A6B3L5Q1_9BACT</name>
<feature type="coiled-coil region" evidence="1">
    <location>
        <begin position="58"/>
        <end position="85"/>
    </location>
</feature>
<keyword evidence="2" id="KW-0732">Signal</keyword>
<sequence>MKPPTQYQLATLGISASLLCATPSLAEEPTNPPANIAPIESDELAERRASIPLIEARLADRQEQMKELADDMERLHQKIETRIDKIVDTLASYRDSNQSKTRVARTKSNVMEGLGKVIADYKRKRDQLLEEAKQPNSGITGEDAQADLKALNELANKRIDQLIILSKSFTDHKDYDKYKEGATYYGGWGHHGWAVPVRDKNPDFAQNRRETKQTDSQRRGMIDALKSSITQLEKRITLLEDLSQRESSNDQEREIYGKDLAVSKKTLEDRQSQLATMLGAWEPSGGEKAAMEDGGTTAPAREPKKISRNEAHDLELLIHEVAEDIDRDMDELFRKYDELKQRRAQIRNIEANLDARKQWLENYDAQHGSGS</sequence>
<dbReference type="RefSeq" id="WP_164363975.1">
    <property type="nucleotide sequence ID" value="NZ_CP066776.1"/>
</dbReference>
<keyword evidence="1" id="KW-0175">Coiled coil</keyword>